<feature type="transmembrane region" description="Helical" evidence="4">
    <location>
        <begin position="254"/>
        <end position="275"/>
    </location>
</feature>
<feature type="region of interest" description="Disordered" evidence="3">
    <location>
        <begin position="377"/>
        <end position="413"/>
    </location>
</feature>
<feature type="transmembrane region" description="Helical" evidence="4">
    <location>
        <begin position="26"/>
        <end position="47"/>
    </location>
</feature>
<dbReference type="EMBL" id="LR739237">
    <property type="protein sequence ID" value="VZS00487.1"/>
    <property type="molecule type" value="Genomic_DNA"/>
</dbReference>
<dbReference type="AlphaFoldDB" id="A0A654IP93"/>
<gene>
    <name evidence="6" type="ORF">MF5582_00621</name>
</gene>
<feature type="domain" description="Peripheral subunit-binding (PSBD)" evidence="5">
    <location>
        <begin position="464"/>
        <end position="490"/>
    </location>
</feature>
<feature type="compositionally biased region" description="Low complexity" evidence="3">
    <location>
        <begin position="384"/>
        <end position="395"/>
    </location>
</feature>
<dbReference type="Gene3D" id="4.10.320.10">
    <property type="entry name" value="E3-binding domain"/>
    <property type="match status" value="1"/>
</dbReference>
<keyword evidence="4" id="KW-0812">Transmembrane</keyword>
<dbReference type="InterPro" id="IPR004167">
    <property type="entry name" value="PSBD"/>
</dbReference>
<name>A0A654IP93_9MOLU</name>
<feature type="transmembrane region" description="Helical" evidence="4">
    <location>
        <begin position="197"/>
        <end position="218"/>
    </location>
</feature>
<dbReference type="InterPro" id="IPR036625">
    <property type="entry name" value="E3-bd_dom_sf"/>
</dbReference>
<feature type="transmembrane region" description="Helical" evidence="4">
    <location>
        <begin position="73"/>
        <end position="98"/>
    </location>
</feature>
<proteinExistence type="inferred from homology"/>
<feature type="transmembrane region" description="Helical" evidence="4">
    <location>
        <begin position="110"/>
        <end position="134"/>
    </location>
</feature>
<evidence type="ECO:0000256" key="4">
    <source>
        <dbReference type="SAM" id="Phobius"/>
    </source>
</evidence>
<keyword evidence="2" id="KW-0175">Coiled coil</keyword>
<keyword evidence="4" id="KW-1133">Transmembrane helix</keyword>
<comment type="similarity">
    <text evidence="1">Belongs to the 2-oxoacid dehydrogenase family.</text>
</comment>
<organism evidence="6">
    <name type="scientific">Mycoplasma feriruminatoris</name>
    <dbReference type="NCBI Taxonomy" id="1179777"/>
    <lineage>
        <taxon>Bacteria</taxon>
        <taxon>Bacillati</taxon>
        <taxon>Mycoplasmatota</taxon>
        <taxon>Mollicutes</taxon>
        <taxon>Mycoplasmataceae</taxon>
        <taxon>Mycoplasma</taxon>
    </lineage>
</organism>
<evidence type="ECO:0000256" key="1">
    <source>
        <dbReference type="ARBA" id="ARBA00007317"/>
    </source>
</evidence>
<keyword evidence="4" id="KW-0472">Membrane</keyword>
<evidence type="ECO:0000313" key="6">
    <source>
        <dbReference type="EMBL" id="VZS00487.1"/>
    </source>
</evidence>
<dbReference type="NCBIfam" id="NF045889">
    <property type="entry name" value="ICE_Mbov_0396_TM"/>
    <property type="match status" value="1"/>
</dbReference>
<accession>A0A654IP93</accession>
<protein>
    <recommendedName>
        <fullName evidence="5">Peripheral subunit-binding (PSBD) domain-containing protein</fullName>
    </recommendedName>
</protein>
<dbReference type="NCBIfam" id="NF045848">
    <property type="entry name" value="MMCAP2_0566_fam"/>
    <property type="match status" value="1"/>
</dbReference>
<dbReference type="Pfam" id="PF02817">
    <property type="entry name" value="E3_binding"/>
    <property type="match status" value="1"/>
</dbReference>
<sequence>MGIFQRIKNAISYVEKIFKLLKNLHALPFWVLLFGLISIPAGLATMVDFLRRDLVRILIFGGDSFDIKKIPQAFWTILYVVGTIGAISFFVFLIIVLLRSDFRKQIKQSLKGILFATVFITVMPLGFFILQYLIVLGFDLIKVALGFGNKTSAKTIVSIILNTGSLNNDVDPNTIATALGSSDPLKWIDLIDNINPIIPIIATVFVGWTYIQIAVVILMKSMELFTLFVSAPIYAVVGVFDNQKRLKKYIREKMIGKSFSVLGLMFVWNVSFLFLDLFSTRIVDSLTASISSSRKFTEAFEQVAFSRMKSLLNLTGLVAASFFISKGANLLGDLTGESINIAGAAPLVKAIAKVGTIAATAGAAKFGFLGKSALKKSGSNPNASDSNNLTSTSSDQIPTTISDKVDKSNNLNSNNSAYLSGNSTISGLNNPPNSSTSSLDSSNDIVKISNLKTPPKSYRQTEVLAKDNNVDLSTITGLKKDGRVLKSDVQNAINDQKSLNTLNAASSNNILDTATKVDKLLNDKNNDQSLLKNKSTKDDLIKQKDNKQIKKDQSQDKKLEDVNNQQKSVIDKLKDFKKEYDKISQIKDQKLMVKELNNLKIAIQQLTNELKNPK</sequence>
<feature type="region of interest" description="Disordered" evidence="3">
    <location>
        <begin position="422"/>
        <end position="441"/>
    </location>
</feature>
<evidence type="ECO:0000259" key="5">
    <source>
        <dbReference type="Pfam" id="PF02817"/>
    </source>
</evidence>
<dbReference type="GO" id="GO:0016746">
    <property type="term" value="F:acyltransferase activity"/>
    <property type="evidence" value="ECO:0007669"/>
    <property type="project" value="InterPro"/>
</dbReference>
<evidence type="ECO:0000256" key="2">
    <source>
        <dbReference type="SAM" id="Coils"/>
    </source>
</evidence>
<evidence type="ECO:0000256" key="3">
    <source>
        <dbReference type="SAM" id="MobiDB-lite"/>
    </source>
</evidence>
<feature type="coiled-coil region" evidence="2">
    <location>
        <begin position="537"/>
        <end position="609"/>
    </location>
</feature>
<reference evidence="6" key="1">
    <citation type="submission" date="2019-11" db="EMBL/GenBank/DDBJ databases">
        <authorList>
            <person name="Falquet L."/>
            <person name="Falquet L."/>
        </authorList>
    </citation>
    <scope>NUCLEOTIDE SEQUENCE</scope>
    <source>
        <strain evidence="6">14/OD_0492</strain>
    </source>
</reference>